<dbReference type="EMBL" id="JACDXX010000003">
    <property type="protein sequence ID" value="MCB5409178.1"/>
    <property type="molecule type" value="Genomic_DNA"/>
</dbReference>
<dbReference type="Gene3D" id="3.50.50.60">
    <property type="entry name" value="FAD/NAD(P)-binding domain"/>
    <property type="match status" value="2"/>
</dbReference>
<gene>
    <name evidence="4" type="ORF">H0485_04040</name>
</gene>
<organism evidence="4 5">
    <name type="scientific">Pseudogemmobacter faecipullorum</name>
    <dbReference type="NCBI Taxonomy" id="2755041"/>
    <lineage>
        <taxon>Bacteria</taxon>
        <taxon>Pseudomonadati</taxon>
        <taxon>Pseudomonadota</taxon>
        <taxon>Alphaproteobacteria</taxon>
        <taxon>Rhodobacterales</taxon>
        <taxon>Paracoccaceae</taxon>
        <taxon>Pseudogemmobacter</taxon>
    </lineage>
</organism>
<dbReference type="InterPro" id="IPR006076">
    <property type="entry name" value="FAD-dep_OxRdtase"/>
</dbReference>
<comment type="similarity">
    <text evidence="1">Belongs to the DadA oxidoreductase family.</text>
</comment>
<feature type="domain" description="FAD dependent oxidoreductase" evidence="3">
    <location>
        <begin position="22"/>
        <end position="417"/>
    </location>
</feature>
<dbReference type="InterPro" id="IPR036188">
    <property type="entry name" value="FAD/NAD-bd_sf"/>
</dbReference>
<dbReference type="Proteomes" id="UP001198571">
    <property type="component" value="Unassembled WGS sequence"/>
</dbReference>
<keyword evidence="2" id="KW-0560">Oxidoreductase</keyword>
<dbReference type="RefSeq" id="WP_226934084.1">
    <property type="nucleotide sequence ID" value="NZ_JACDXX010000003.1"/>
</dbReference>
<name>A0ABS8CIH1_9RHOB</name>
<evidence type="ECO:0000259" key="3">
    <source>
        <dbReference type="Pfam" id="PF01266"/>
    </source>
</evidence>
<evidence type="ECO:0000256" key="2">
    <source>
        <dbReference type="ARBA" id="ARBA00023002"/>
    </source>
</evidence>
<accession>A0ABS8CIH1</accession>
<dbReference type="Gene3D" id="3.30.9.10">
    <property type="entry name" value="D-Amino Acid Oxidase, subunit A, domain 2"/>
    <property type="match status" value="2"/>
</dbReference>
<evidence type="ECO:0000313" key="4">
    <source>
        <dbReference type="EMBL" id="MCB5409178.1"/>
    </source>
</evidence>
<reference evidence="4 5" key="1">
    <citation type="submission" date="2020-07" db="EMBL/GenBank/DDBJ databases">
        <title>Pseudogemmobacter sp. nov., isolated from poultry manure in Taiwan.</title>
        <authorList>
            <person name="Lin S.-Y."/>
            <person name="Tang Y.-S."/>
            <person name="Young C.-C."/>
        </authorList>
    </citation>
    <scope>NUCLEOTIDE SEQUENCE [LARGE SCALE GENOMIC DNA]</scope>
    <source>
        <strain evidence="4 5">CC-YST710</strain>
    </source>
</reference>
<dbReference type="SUPFAM" id="SSF51905">
    <property type="entry name" value="FAD/NAD(P)-binding domain"/>
    <property type="match status" value="1"/>
</dbReference>
<dbReference type="PANTHER" id="PTHR13847">
    <property type="entry name" value="SARCOSINE DEHYDROGENASE-RELATED"/>
    <property type="match status" value="1"/>
</dbReference>
<dbReference type="PANTHER" id="PTHR13847:SF280">
    <property type="entry name" value="D-AMINO ACID DEHYDROGENASE"/>
    <property type="match status" value="1"/>
</dbReference>
<sequence>MTFPIHEATPIRFQGALPDRVDVVVIGGGIIGVMTAWHLADRGQKVLLLEKGRIAGEQSSRNWGWIRQQGRDPAELPISMESLRLWLEMPETLREAIGFRQQGVLYLANKPGDMAAFESWLESVSGSGVDSRLLTRSAVADLIPTGQAGWAGGILTASDARAEPWVTVPLLAGIAAAKGVEIRENCALRCLDLAAGQVAGVVTEAGRVACDQVVVAAGAWSRLLLKAHGIRLPQLTVLSSVAATVALPEVYAGNAVDSHFAFRRRMDGGYTIAPGDHQDFLIGPDAFAEFLTYLPLMGRTFTNMGYRPMAPKHFPDAWGTSRRLDGDRVSPFEKMRILNPKPNAKALSRLQDRFAAAFPQIGRPELQTAWAGMIDTMPDIVPVIDRAPKIGGLVIATGMCGHGFGIGPGMGRVIADLTLGRETGHDLSRFRFGRFSDGSKLVPGPAL</sequence>
<comment type="caution">
    <text evidence="4">The sequence shown here is derived from an EMBL/GenBank/DDBJ whole genome shotgun (WGS) entry which is preliminary data.</text>
</comment>
<proteinExistence type="inferred from homology"/>
<protein>
    <submittedName>
        <fullName evidence="4">FAD-binding oxidoreductase</fullName>
    </submittedName>
</protein>
<dbReference type="Pfam" id="PF01266">
    <property type="entry name" value="DAO"/>
    <property type="match status" value="1"/>
</dbReference>
<evidence type="ECO:0000313" key="5">
    <source>
        <dbReference type="Proteomes" id="UP001198571"/>
    </source>
</evidence>
<keyword evidence="5" id="KW-1185">Reference proteome</keyword>
<evidence type="ECO:0000256" key="1">
    <source>
        <dbReference type="ARBA" id="ARBA00009410"/>
    </source>
</evidence>